<evidence type="ECO:0000313" key="3">
    <source>
        <dbReference type="EMBL" id="MBO1265797.1"/>
    </source>
</evidence>
<dbReference type="PANTHER" id="PTHR21021:SF15">
    <property type="entry name" value="FREE METHIONINE-R-SULFOXIDE REDUCTASE"/>
    <property type="match status" value="1"/>
</dbReference>
<evidence type="ECO:0000259" key="2">
    <source>
        <dbReference type="Pfam" id="PF13185"/>
    </source>
</evidence>
<dbReference type="RefSeq" id="WP_207600345.1">
    <property type="nucleotide sequence ID" value="NZ_JAFNJU010000009.1"/>
</dbReference>
<comment type="caution">
    <text evidence="3">The sequence shown here is derived from an EMBL/GenBank/DDBJ whole genome shotgun (WGS) entry which is preliminary data.</text>
</comment>
<name>A0A939KGR1_9CLOT</name>
<dbReference type="PANTHER" id="PTHR21021">
    <property type="entry name" value="GAF/PUTATIVE CYTOSKELETAL PROTEIN"/>
    <property type="match status" value="1"/>
</dbReference>
<dbReference type="GO" id="GO:0005829">
    <property type="term" value="C:cytosol"/>
    <property type="evidence" value="ECO:0007669"/>
    <property type="project" value="TreeGrafter"/>
</dbReference>
<dbReference type="EMBL" id="JAFNJU010000009">
    <property type="protein sequence ID" value="MBO1265797.1"/>
    <property type="molecule type" value="Genomic_DNA"/>
</dbReference>
<organism evidence="3 4">
    <name type="scientific">Proteiniclasticum aestuarii</name>
    <dbReference type="NCBI Taxonomy" id="2817862"/>
    <lineage>
        <taxon>Bacteria</taxon>
        <taxon>Bacillati</taxon>
        <taxon>Bacillota</taxon>
        <taxon>Clostridia</taxon>
        <taxon>Eubacteriales</taxon>
        <taxon>Clostridiaceae</taxon>
        <taxon>Proteiniclasticum</taxon>
    </lineage>
</organism>
<feature type="domain" description="GAF" evidence="2">
    <location>
        <begin position="45"/>
        <end position="145"/>
    </location>
</feature>
<dbReference type="InterPro" id="IPR029016">
    <property type="entry name" value="GAF-like_dom_sf"/>
</dbReference>
<comment type="similarity">
    <text evidence="1">Belongs to the free Met sulfoxide reductase family.</text>
</comment>
<proteinExistence type="inferred from homology"/>
<reference evidence="3" key="1">
    <citation type="submission" date="2021-03" db="EMBL/GenBank/DDBJ databases">
        <title>Proteiniclasticum marinus sp. nov., isolated from tidal flat sediment.</title>
        <authorList>
            <person name="Namirimu T."/>
            <person name="Yang J.-A."/>
            <person name="Yang S.-H."/>
            <person name="Kim Y.-J."/>
            <person name="Kwon K.K."/>
        </authorList>
    </citation>
    <scope>NUCLEOTIDE SEQUENCE</scope>
    <source>
        <strain evidence="3">SCR006</strain>
    </source>
</reference>
<dbReference type="Gene3D" id="3.30.450.40">
    <property type="match status" value="1"/>
</dbReference>
<dbReference type="Proteomes" id="UP000664218">
    <property type="component" value="Unassembled WGS sequence"/>
</dbReference>
<dbReference type="InterPro" id="IPR003018">
    <property type="entry name" value="GAF"/>
</dbReference>
<sequence length="151" mass="16672">MSREKKLKSALLFTKAQLKNETDTLANLSNISAVINMYMDDINWVGFYLMKEGELVLGPFQGKPACNRIEIGAGVCGTCVKEGKSQMVDDVLSLDNHIACDSASRSELVVPIYRSGEIFGVLDIDSPSLARFTELEKTYMEELVGILEESL</sequence>
<evidence type="ECO:0000256" key="1">
    <source>
        <dbReference type="ARBA" id="ARBA00038454"/>
    </source>
</evidence>
<protein>
    <submittedName>
        <fullName evidence="3">GAF domain-containing protein</fullName>
    </submittedName>
</protein>
<dbReference type="Pfam" id="PF13185">
    <property type="entry name" value="GAF_2"/>
    <property type="match status" value="1"/>
</dbReference>
<dbReference type="FunFam" id="3.30.450.40:FF:000008">
    <property type="entry name" value="GAF domain-containing proteins"/>
    <property type="match status" value="1"/>
</dbReference>
<dbReference type="InterPro" id="IPR000614">
    <property type="entry name" value="FRMsr_CS"/>
</dbReference>
<dbReference type="SUPFAM" id="SSF55781">
    <property type="entry name" value="GAF domain-like"/>
    <property type="match status" value="1"/>
</dbReference>
<dbReference type="PROSITE" id="PS01320">
    <property type="entry name" value="UPF0067"/>
    <property type="match status" value="1"/>
</dbReference>
<evidence type="ECO:0000313" key="4">
    <source>
        <dbReference type="Proteomes" id="UP000664218"/>
    </source>
</evidence>
<dbReference type="GO" id="GO:0033745">
    <property type="term" value="F:L-methionine-(R)-S-oxide reductase activity"/>
    <property type="evidence" value="ECO:0007669"/>
    <property type="project" value="TreeGrafter"/>
</dbReference>
<keyword evidence="4" id="KW-1185">Reference proteome</keyword>
<dbReference type="AlphaFoldDB" id="A0A939KGR1"/>
<gene>
    <name evidence="3" type="ORF">J3A84_12225</name>
</gene>
<dbReference type="InterPro" id="IPR051330">
    <property type="entry name" value="Phosphatase_reg/MetRdx"/>
</dbReference>
<accession>A0A939KGR1</accession>